<reference evidence="1 2" key="1">
    <citation type="journal article" date="2012" name="PLoS Pathog.">
        <title>Diverse lifestyles and strategies of plant pathogenesis encoded in the genomes of eighteen Dothideomycetes fungi.</title>
        <authorList>
            <person name="Ohm R.A."/>
            <person name="Feau N."/>
            <person name="Henrissat B."/>
            <person name="Schoch C.L."/>
            <person name="Horwitz B.A."/>
            <person name="Barry K.W."/>
            <person name="Condon B.J."/>
            <person name="Copeland A.C."/>
            <person name="Dhillon B."/>
            <person name="Glaser F."/>
            <person name="Hesse C.N."/>
            <person name="Kosti I."/>
            <person name="LaButti K."/>
            <person name="Lindquist E.A."/>
            <person name="Lucas S."/>
            <person name="Salamov A.A."/>
            <person name="Bradshaw R.E."/>
            <person name="Ciuffetti L."/>
            <person name="Hamelin R.C."/>
            <person name="Kema G.H.J."/>
            <person name="Lawrence C."/>
            <person name="Scott J.A."/>
            <person name="Spatafora J.W."/>
            <person name="Turgeon B.G."/>
            <person name="de Wit P.J.G.M."/>
            <person name="Zhong S."/>
            <person name="Goodwin S.B."/>
            <person name="Grigoriev I.V."/>
        </authorList>
    </citation>
    <scope>NUCLEOTIDE SEQUENCE [LARGE SCALE GENOMIC DNA]</scope>
    <source>
        <strain evidence="2">28A</strain>
    </source>
</reference>
<dbReference type="GeneID" id="19406003"/>
<evidence type="ECO:0000313" key="2">
    <source>
        <dbReference type="Proteomes" id="UP000016935"/>
    </source>
</evidence>
<gene>
    <name evidence="1" type="ORF">SETTUDRAFT_92948</name>
</gene>
<dbReference type="OrthoDB" id="4156902at2759"/>
<keyword evidence="2" id="KW-1185">Reference proteome</keyword>
<protein>
    <submittedName>
        <fullName evidence="1">Uncharacterized protein</fullName>
    </submittedName>
</protein>
<accession>R0K7W7</accession>
<evidence type="ECO:0000313" key="1">
    <source>
        <dbReference type="EMBL" id="EOA84402.1"/>
    </source>
</evidence>
<sequence length="65" mass="7159">MAPNTNSYTRVLIVTLKSPPISKLTSQILELTGVNPRTVDRIYSRAIAAGFKLNVLSLKILPQHV</sequence>
<dbReference type="EMBL" id="KB908814">
    <property type="protein sequence ID" value="EOA84402.1"/>
    <property type="molecule type" value="Genomic_DNA"/>
</dbReference>
<dbReference type="AlphaFoldDB" id="R0K7W7"/>
<dbReference type="RefSeq" id="XP_008028699.1">
    <property type="nucleotide sequence ID" value="XM_008030508.1"/>
</dbReference>
<organism evidence="1 2">
    <name type="scientific">Exserohilum turcicum (strain 28A)</name>
    <name type="common">Northern leaf blight fungus</name>
    <name type="synonym">Setosphaeria turcica</name>
    <dbReference type="NCBI Taxonomy" id="671987"/>
    <lineage>
        <taxon>Eukaryota</taxon>
        <taxon>Fungi</taxon>
        <taxon>Dikarya</taxon>
        <taxon>Ascomycota</taxon>
        <taxon>Pezizomycotina</taxon>
        <taxon>Dothideomycetes</taxon>
        <taxon>Pleosporomycetidae</taxon>
        <taxon>Pleosporales</taxon>
        <taxon>Pleosporineae</taxon>
        <taxon>Pleosporaceae</taxon>
        <taxon>Exserohilum</taxon>
    </lineage>
</organism>
<proteinExistence type="predicted"/>
<name>R0K7W7_EXST2</name>
<dbReference type="HOGENOM" id="CLU_033666_7_3_1"/>
<dbReference type="Proteomes" id="UP000016935">
    <property type="component" value="Unassembled WGS sequence"/>
</dbReference>
<reference evidence="1 2" key="2">
    <citation type="journal article" date="2013" name="PLoS Genet.">
        <title>Comparative genome structure, secondary metabolite, and effector coding capacity across Cochliobolus pathogens.</title>
        <authorList>
            <person name="Condon B.J."/>
            <person name="Leng Y."/>
            <person name="Wu D."/>
            <person name="Bushley K.E."/>
            <person name="Ohm R.A."/>
            <person name="Otillar R."/>
            <person name="Martin J."/>
            <person name="Schackwitz W."/>
            <person name="Grimwood J."/>
            <person name="MohdZainudin N."/>
            <person name="Xue C."/>
            <person name="Wang R."/>
            <person name="Manning V.A."/>
            <person name="Dhillon B."/>
            <person name="Tu Z.J."/>
            <person name="Steffenson B.J."/>
            <person name="Salamov A."/>
            <person name="Sun H."/>
            <person name="Lowry S."/>
            <person name="LaButti K."/>
            <person name="Han J."/>
            <person name="Copeland A."/>
            <person name="Lindquist E."/>
            <person name="Barry K."/>
            <person name="Schmutz J."/>
            <person name="Baker S.E."/>
            <person name="Ciuffetti L.M."/>
            <person name="Grigoriev I.V."/>
            <person name="Zhong S."/>
            <person name="Turgeon B.G."/>
        </authorList>
    </citation>
    <scope>NUCLEOTIDE SEQUENCE [LARGE SCALE GENOMIC DNA]</scope>
    <source>
        <strain evidence="2">28A</strain>
    </source>
</reference>